<dbReference type="Proteomes" id="UP000831327">
    <property type="component" value="Chromosome"/>
</dbReference>
<dbReference type="SUPFAM" id="SSF51120">
    <property type="entry name" value="beta-Roll"/>
    <property type="match status" value="1"/>
</dbReference>
<accession>A0ABN6P1K1</accession>
<dbReference type="Pfam" id="PF00353">
    <property type="entry name" value="HemolysinCabind"/>
    <property type="match status" value="2"/>
</dbReference>
<dbReference type="InterPro" id="IPR001343">
    <property type="entry name" value="Hemolysn_Ca-bd"/>
</dbReference>
<feature type="region of interest" description="Disordered" evidence="3">
    <location>
        <begin position="1"/>
        <end position="22"/>
    </location>
</feature>
<feature type="compositionally biased region" description="Polar residues" evidence="3">
    <location>
        <begin position="1"/>
        <end position="11"/>
    </location>
</feature>
<evidence type="ECO:0000313" key="5">
    <source>
        <dbReference type="EMBL" id="BDG72541.1"/>
    </source>
</evidence>
<dbReference type="PRINTS" id="PR00313">
    <property type="entry name" value="CABNDNGRPT"/>
</dbReference>
<dbReference type="InterPro" id="IPR011049">
    <property type="entry name" value="Serralysin-like_metalloprot_C"/>
</dbReference>
<name>A0ABN6P1K1_9PROT</name>
<organism evidence="5 6">
    <name type="scientific">Roseomonas fluvialis</name>
    <dbReference type="NCBI Taxonomy" id="1750527"/>
    <lineage>
        <taxon>Bacteria</taxon>
        <taxon>Pseudomonadati</taxon>
        <taxon>Pseudomonadota</taxon>
        <taxon>Alphaproteobacteria</taxon>
        <taxon>Acetobacterales</taxon>
        <taxon>Roseomonadaceae</taxon>
        <taxon>Roseomonas</taxon>
    </lineage>
</organism>
<evidence type="ECO:0000256" key="2">
    <source>
        <dbReference type="ARBA" id="ARBA00022525"/>
    </source>
</evidence>
<evidence type="ECO:0000256" key="3">
    <source>
        <dbReference type="SAM" id="MobiDB-lite"/>
    </source>
</evidence>
<protein>
    <recommendedName>
        <fullName evidence="4">Hedgehog/Intein (Hint) domain-containing protein</fullName>
    </recommendedName>
</protein>
<dbReference type="InterPro" id="IPR050557">
    <property type="entry name" value="RTX_toxin/Mannuronan_C5-epim"/>
</dbReference>
<evidence type="ECO:0000313" key="6">
    <source>
        <dbReference type="Proteomes" id="UP000831327"/>
    </source>
</evidence>
<dbReference type="InterPro" id="IPR036844">
    <property type="entry name" value="Hint_dom_sf"/>
</dbReference>
<comment type="subcellular location">
    <subcellularLocation>
        <location evidence="1">Secreted</location>
    </subcellularLocation>
</comment>
<reference evidence="5 6" key="1">
    <citation type="journal article" date="2016" name="Microbes Environ.">
        <title>Phylogenetically diverse aerobic anoxygenic phototrophic bacteria isolated from epilithic biofilms in Tama river, Japan.</title>
        <authorList>
            <person name="Hirose S."/>
            <person name="Matsuura K."/>
            <person name="Haruta S."/>
        </authorList>
    </citation>
    <scope>NUCLEOTIDE SEQUENCE [LARGE SCALE GENOMIC DNA]</scope>
    <source>
        <strain evidence="5 6">S08</strain>
    </source>
</reference>
<proteinExistence type="predicted"/>
<dbReference type="SUPFAM" id="SSF51294">
    <property type="entry name" value="Hedgehog/intein (Hint) domain"/>
    <property type="match status" value="1"/>
</dbReference>
<dbReference type="Pfam" id="PF13403">
    <property type="entry name" value="Hint_2"/>
    <property type="match status" value="1"/>
</dbReference>
<feature type="domain" description="Hedgehog/Intein (Hint)" evidence="4">
    <location>
        <begin position="177"/>
        <end position="311"/>
    </location>
</feature>
<dbReference type="PROSITE" id="PS00330">
    <property type="entry name" value="HEMOLYSIN_CALCIUM"/>
    <property type="match status" value="1"/>
</dbReference>
<dbReference type="Gene3D" id="2.150.10.10">
    <property type="entry name" value="Serralysin-like metalloprotease, C-terminal"/>
    <property type="match status" value="2"/>
</dbReference>
<sequence>MSGTWNDSSGVARNPDTWTDDDDIYVGSNDKDFELDADGFPTVANIFAGNGNDTMEGRGGDDVLSGGDGNDQVFGGNDNDELQGGTGNDLLDGGAGDDFMDAQPGDDEMFGGTGSDTVVFNGAPDEYTWERVAGGWRVTDNETQLGTNDGVDFVADDIEYVLYNNNDPSNAVILPTPCFLAGTLIATPAGDRAIETLRVGDLVLTADGRAVPILFAGRTTVEARTARGAQGLPILIEAGALADGVPHRDLQASPQHGIVVDGMLVAAQALVNGLSIRRMPAPAPVFVYYNIETEAHEVVLANGAPVETFCDHIGRDAFDNHAEFAALYPEGREIGEMALPHAKSARQLPRATRARLEARALAGARAVRRAA</sequence>
<dbReference type="InterPro" id="IPR018511">
    <property type="entry name" value="Hemolysin-typ_Ca-bd_CS"/>
</dbReference>
<gene>
    <name evidence="5" type="ORF">Rmf_24700</name>
</gene>
<feature type="region of interest" description="Disordered" evidence="3">
    <location>
        <begin position="50"/>
        <end position="106"/>
    </location>
</feature>
<dbReference type="RefSeq" id="WP_244459742.1">
    <property type="nucleotide sequence ID" value="NZ_AP025637.1"/>
</dbReference>
<evidence type="ECO:0000256" key="1">
    <source>
        <dbReference type="ARBA" id="ARBA00004613"/>
    </source>
</evidence>
<dbReference type="PANTHER" id="PTHR38340">
    <property type="entry name" value="S-LAYER PROTEIN"/>
    <property type="match status" value="1"/>
</dbReference>
<dbReference type="Gene3D" id="2.170.16.10">
    <property type="entry name" value="Hedgehog/Intein (Hint) domain"/>
    <property type="match status" value="1"/>
</dbReference>
<dbReference type="PANTHER" id="PTHR38340:SF1">
    <property type="entry name" value="S-LAYER PROTEIN"/>
    <property type="match status" value="1"/>
</dbReference>
<dbReference type="EMBL" id="AP025637">
    <property type="protein sequence ID" value="BDG72541.1"/>
    <property type="molecule type" value="Genomic_DNA"/>
</dbReference>
<keyword evidence="6" id="KW-1185">Reference proteome</keyword>
<keyword evidence="2" id="KW-0964">Secreted</keyword>
<evidence type="ECO:0000259" key="4">
    <source>
        <dbReference type="Pfam" id="PF13403"/>
    </source>
</evidence>
<dbReference type="InterPro" id="IPR028992">
    <property type="entry name" value="Hedgehog/Intein_dom"/>
</dbReference>